<dbReference type="Gene3D" id="1.20.1270.280">
    <property type="match status" value="1"/>
</dbReference>
<dbReference type="GO" id="GO:0030286">
    <property type="term" value="C:dynein complex"/>
    <property type="evidence" value="ECO:0007669"/>
    <property type="project" value="InterPro"/>
</dbReference>
<dbReference type="InterPro" id="IPR043160">
    <property type="entry name" value="Dynein_C_barrel"/>
</dbReference>
<comment type="caution">
    <text evidence="2">The sequence shown here is derived from an EMBL/GenBank/DDBJ whole genome shotgun (WGS) entry which is preliminary data.</text>
</comment>
<reference evidence="2 3" key="1">
    <citation type="submission" date="2024-05" db="EMBL/GenBank/DDBJ databases">
        <authorList>
            <person name="Wallberg A."/>
        </authorList>
    </citation>
    <scope>NUCLEOTIDE SEQUENCE [LARGE SCALE GENOMIC DNA]</scope>
</reference>
<dbReference type="GO" id="GO:0007018">
    <property type="term" value="P:microtubule-based movement"/>
    <property type="evidence" value="ECO:0007669"/>
    <property type="project" value="InterPro"/>
</dbReference>
<sequence length="344" mass="39774">FFEAYEMPACKTQLEYLEFINTFPASDTPEVFGLHPNANITYQINSAKDILDTILNIQPKESAHLKGATREDIVSKLSKDMLKKLPPIYIQHEVRQALQKLGAILPMNIFLRQELDQMTVTLKVVHQTLHDLLLAIEGTVIMSPSLKDMLDSMHDAKVPEIWRKVSWESSTLGFWFTELLERNQQFVRWLNFGRPKSFWITGFFNQQGFLTAMRQEVTRQHKGWALDCVILQNLVTKFNAEDIHEQPPEGVYVHGLFLEGGGWDRKNGKLTESRPKILYEPMPVVYLYAVNTTSGKDPMLYECPIYRKPQRTDHNYVGSIDLETSHYYPSHWTLRGVALLCDIK</sequence>
<dbReference type="Proteomes" id="UP001497623">
    <property type="component" value="Unassembled WGS sequence"/>
</dbReference>
<dbReference type="GO" id="GO:0045505">
    <property type="term" value="F:dynein intermediate chain binding"/>
    <property type="evidence" value="ECO:0007669"/>
    <property type="project" value="InterPro"/>
</dbReference>
<organism evidence="2 3">
    <name type="scientific">Meganyctiphanes norvegica</name>
    <name type="common">Northern krill</name>
    <name type="synonym">Thysanopoda norvegica</name>
    <dbReference type="NCBI Taxonomy" id="48144"/>
    <lineage>
        <taxon>Eukaryota</taxon>
        <taxon>Metazoa</taxon>
        <taxon>Ecdysozoa</taxon>
        <taxon>Arthropoda</taxon>
        <taxon>Crustacea</taxon>
        <taxon>Multicrustacea</taxon>
        <taxon>Malacostraca</taxon>
        <taxon>Eumalacostraca</taxon>
        <taxon>Eucarida</taxon>
        <taxon>Euphausiacea</taxon>
        <taxon>Euphausiidae</taxon>
        <taxon>Meganyctiphanes</taxon>
    </lineage>
</organism>
<dbReference type="PANTHER" id="PTHR46961:SF19">
    <property type="entry name" value="DYNEIN HEAVY CHAIN 5, AXONEMAL"/>
    <property type="match status" value="1"/>
</dbReference>
<feature type="domain" description="Dynein heavy chain C-terminal" evidence="1">
    <location>
        <begin position="45"/>
        <end position="341"/>
    </location>
</feature>
<dbReference type="AlphaFoldDB" id="A0AAV2PYM9"/>
<dbReference type="FunFam" id="3.10.490.20:FF:000003">
    <property type="entry name" value="Dynein heavy chain 5, axonemal"/>
    <property type="match status" value="1"/>
</dbReference>
<protein>
    <recommendedName>
        <fullName evidence="1">Dynein heavy chain C-terminal domain-containing protein</fullName>
    </recommendedName>
</protein>
<dbReference type="InterPro" id="IPR041228">
    <property type="entry name" value="Dynein_C"/>
</dbReference>
<dbReference type="Pfam" id="PF18199">
    <property type="entry name" value="Dynein_C"/>
    <property type="match status" value="1"/>
</dbReference>
<dbReference type="GO" id="GO:0051959">
    <property type="term" value="F:dynein light intermediate chain binding"/>
    <property type="evidence" value="ECO:0007669"/>
    <property type="project" value="InterPro"/>
</dbReference>
<gene>
    <name evidence="2" type="ORF">MNOR_LOCUS6336</name>
</gene>
<evidence type="ECO:0000313" key="3">
    <source>
        <dbReference type="Proteomes" id="UP001497623"/>
    </source>
</evidence>
<dbReference type="PANTHER" id="PTHR46961">
    <property type="entry name" value="DYNEIN HEAVY CHAIN 1, AXONEMAL-LIKE PROTEIN"/>
    <property type="match status" value="1"/>
</dbReference>
<keyword evidence="3" id="KW-1185">Reference proteome</keyword>
<dbReference type="Gene3D" id="3.10.490.20">
    <property type="match status" value="1"/>
</dbReference>
<proteinExistence type="predicted"/>
<accession>A0AAV2PYM9</accession>
<dbReference type="EMBL" id="CAXKWB010002603">
    <property type="protein sequence ID" value="CAL4067260.1"/>
    <property type="molecule type" value="Genomic_DNA"/>
</dbReference>
<dbReference type="InterPro" id="IPR026983">
    <property type="entry name" value="DHC"/>
</dbReference>
<feature type="non-terminal residue" evidence="2">
    <location>
        <position position="1"/>
    </location>
</feature>
<dbReference type="FunFam" id="1.20.1270.280:FF:000002">
    <property type="entry name" value="Dynein heavy chain 5, axonemal"/>
    <property type="match status" value="1"/>
</dbReference>
<name>A0AAV2PYM9_MEGNR</name>
<evidence type="ECO:0000313" key="2">
    <source>
        <dbReference type="EMBL" id="CAL4067260.1"/>
    </source>
</evidence>
<evidence type="ECO:0000259" key="1">
    <source>
        <dbReference type="Pfam" id="PF18199"/>
    </source>
</evidence>